<dbReference type="AlphaFoldDB" id="A0A7X0Y6B5"/>
<evidence type="ECO:0000313" key="2">
    <source>
        <dbReference type="Proteomes" id="UP000535908"/>
    </source>
</evidence>
<reference evidence="1 2" key="1">
    <citation type="submission" date="2020-03" db="EMBL/GenBank/DDBJ databases">
        <title>Soil Listeria distribution.</title>
        <authorList>
            <person name="Liao J."/>
            <person name="Wiedmann M."/>
        </authorList>
    </citation>
    <scope>NUCLEOTIDE SEQUENCE [LARGE SCALE GENOMIC DNA]</scope>
    <source>
        <strain evidence="1 2">FSL L7-0741</strain>
    </source>
</reference>
<dbReference type="EMBL" id="JAARWN010000014">
    <property type="protein sequence ID" value="MBC1937202.1"/>
    <property type="molecule type" value="Genomic_DNA"/>
</dbReference>
<gene>
    <name evidence="1" type="ORF">HCA69_12545</name>
</gene>
<proteinExistence type="predicted"/>
<organism evidence="1 2">
    <name type="scientific">Listeria grandensis</name>
    <dbReference type="NCBI Taxonomy" id="1494963"/>
    <lineage>
        <taxon>Bacteria</taxon>
        <taxon>Bacillati</taxon>
        <taxon>Bacillota</taxon>
        <taxon>Bacilli</taxon>
        <taxon>Bacillales</taxon>
        <taxon>Listeriaceae</taxon>
        <taxon>Listeria</taxon>
    </lineage>
</organism>
<protein>
    <submittedName>
        <fullName evidence="1">Uncharacterized protein</fullName>
    </submittedName>
</protein>
<dbReference type="Proteomes" id="UP000535908">
    <property type="component" value="Unassembled WGS sequence"/>
</dbReference>
<dbReference type="RefSeq" id="WP_185526812.1">
    <property type="nucleotide sequence ID" value="NZ_JAARWN010000014.1"/>
</dbReference>
<comment type="caution">
    <text evidence="1">The sequence shown here is derived from an EMBL/GenBank/DDBJ whole genome shotgun (WGS) entry which is preliminary data.</text>
</comment>
<sequence>MTVSRSKLNYIKKYGEQTRTAFVRGSKSKSLQMRTILYKLRSALKKKDRSDFTATLFPVAATAGVSMPDFLIEYQDNDEDYKACAYAFLIGLSTPEEFEKAQEDNKKRVEKMSKKIYTNRHGQGENEVWFKEEELRTYFLPYNADNGDVLDVDVDTSELIEQINKDSNLYEIVEE</sequence>
<accession>A0A7X0Y6B5</accession>
<name>A0A7X0Y6B5_9LIST</name>
<evidence type="ECO:0000313" key="1">
    <source>
        <dbReference type="EMBL" id="MBC1937202.1"/>
    </source>
</evidence>